<dbReference type="EMBL" id="PQXL01000049">
    <property type="protein sequence ID" value="THV53503.1"/>
    <property type="molecule type" value="Genomic_DNA"/>
</dbReference>
<accession>A0A4S8R6F1</accession>
<evidence type="ECO:0000313" key="2">
    <source>
        <dbReference type="Proteomes" id="UP000308671"/>
    </source>
</evidence>
<reference evidence="1 2" key="1">
    <citation type="submission" date="2017-12" db="EMBL/GenBank/DDBJ databases">
        <title>Comparative genomics of Botrytis spp.</title>
        <authorList>
            <person name="Valero-Jimenez C.A."/>
            <person name="Tapia P."/>
            <person name="Veloso J."/>
            <person name="Silva-Moreno E."/>
            <person name="Staats M."/>
            <person name="Valdes J.H."/>
            <person name="Van Kan J.A.L."/>
        </authorList>
    </citation>
    <scope>NUCLEOTIDE SEQUENCE [LARGE SCALE GENOMIC DNA]</scope>
    <source>
        <strain evidence="1 2">MUCL435</strain>
    </source>
</reference>
<keyword evidence="2" id="KW-1185">Reference proteome</keyword>
<dbReference type="AlphaFoldDB" id="A0A4S8R6F1"/>
<comment type="caution">
    <text evidence="1">The sequence shown here is derived from an EMBL/GenBank/DDBJ whole genome shotgun (WGS) entry which is preliminary data.</text>
</comment>
<proteinExistence type="predicted"/>
<organism evidence="1 2">
    <name type="scientific">Botrytis galanthina</name>
    <dbReference type="NCBI Taxonomy" id="278940"/>
    <lineage>
        <taxon>Eukaryota</taxon>
        <taxon>Fungi</taxon>
        <taxon>Dikarya</taxon>
        <taxon>Ascomycota</taxon>
        <taxon>Pezizomycotina</taxon>
        <taxon>Leotiomycetes</taxon>
        <taxon>Helotiales</taxon>
        <taxon>Sclerotiniaceae</taxon>
        <taxon>Botrytis</taxon>
    </lineage>
</organism>
<name>A0A4S8R6F1_9HELO</name>
<sequence length="75" mass="8365">MYDSAEEDIEPRQPSTYTTELLAARNVEQATNCNGDLAFCSHAMDVRHARIEPPTTSAFVISSDVISEVRTEFQT</sequence>
<gene>
    <name evidence="1" type="ORF">BGAL_0049g00380</name>
</gene>
<dbReference type="Proteomes" id="UP000308671">
    <property type="component" value="Unassembled WGS sequence"/>
</dbReference>
<evidence type="ECO:0000313" key="1">
    <source>
        <dbReference type="EMBL" id="THV53503.1"/>
    </source>
</evidence>
<protein>
    <submittedName>
        <fullName evidence="1">Uncharacterized protein</fullName>
    </submittedName>
</protein>